<organism evidence="1">
    <name type="scientific">Ruegeria sp. PrR005</name>
    <dbReference type="NCBI Taxonomy" id="2706882"/>
    <lineage>
        <taxon>Bacteria</taxon>
        <taxon>Pseudomonadati</taxon>
        <taxon>Pseudomonadota</taxon>
        <taxon>Alphaproteobacteria</taxon>
        <taxon>Rhodobacterales</taxon>
        <taxon>Roseobacteraceae</taxon>
        <taxon>Ruegeria</taxon>
    </lineage>
</organism>
<dbReference type="RefSeq" id="WP_164132928.1">
    <property type="nucleotide sequence ID" value="NZ_JAAGOX010000057.1"/>
</dbReference>
<reference evidence="1" key="1">
    <citation type="submission" date="2020-02" db="EMBL/GenBank/DDBJ databases">
        <title>Delineation of the pyrene-degrading pathway in Roseobacter clade bacteria by genomic analysis.</title>
        <authorList>
            <person name="Zhou H."/>
            <person name="Wang H."/>
        </authorList>
    </citation>
    <scope>NUCLEOTIDE SEQUENCE</scope>
    <source>
        <strain evidence="1">PrR005</strain>
    </source>
</reference>
<sequence>MTMQDSFPIIGGMWRALLALPLPRRHIQTTPEARVEDDRARRAFVQDMFELCPEAFSTDTGLHETMIGLSGRY</sequence>
<evidence type="ECO:0000313" key="1">
    <source>
        <dbReference type="EMBL" id="NDW47916.1"/>
    </source>
</evidence>
<name>A0A6B2NUU8_9RHOB</name>
<protein>
    <submittedName>
        <fullName evidence="1">Uncharacterized protein</fullName>
    </submittedName>
</protein>
<accession>A0A6B2NUU8</accession>
<proteinExistence type="predicted"/>
<dbReference type="EMBL" id="JAAGOX010000057">
    <property type="protein sequence ID" value="NDW47916.1"/>
    <property type="molecule type" value="Genomic_DNA"/>
</dbReference>
<comment type="caution">
    <text evidence="1">The sequence shown here is derived from an EMBL/GenBank/DDBJ whole genome shotgun (WGS) entry which is preliminary data.</text>
</comment>
<gene>
    <name evidence="1" type="ORF">G0P99_23470</name>
</gene>
<dbReference type="AlphaFoldDB" id="A0A6B2NUU8"/>